<name>A0AC35FAG1_9BILA</name>
<dbReference type="Proteomes" id="UP000887580">
    <property type="component" value="Unplaced"/>
</dbReference>
<proteinExistence type="predicted"/>
<protein>
    <submittedName>
        <fullName evidence="2">Uncharacterized protein</fullName>
    </submittedName>
</protein>
<evidence type="ECO:0000313" key="2">
    <source>
        <dbReference type="WBParaSite" id="PS1159_v2.g15322.t1"/>
    </source>
</evidence>
<evidence type="ECO:0000313" key="1">
    <source>
        <dbReference type="Proteomes" id="UP000887580"/>
    </source>
</evidence>
<accession>A0AC35FAG1</accession>
<dbReference type="WBParaSite" id="PS1159_v2.g15322.t1">
    <property type="protein sequence ID" value="PS1159_v2.g15322.t1"/>
    <property type="gene ID" value="PS1159_v2.g15322"/>
</dbReference>
<reference evidence="2" key="1">
    <citation type="submission" date="2022-11" db="UniProtKB">
        <authorList>
            <consortium name="WormBaseParasite"/>
        </authorList>
    </citation>
    <scope>IDENTIFICATION</scope>
</reference>
<organism evidence="1 2">
    <name type="scientific">Panagrolaimus sp. PS1159</name>
    <dbReference type="NCBI Taxonomy" id="55785"/>
    <lineage>
        <taxon>Eukaryota</taxon>
        <taxon>Metazoa</taxon>
        <taxon>Ecdysozoa</taxon>
        <taxon>Nematoda</taxon>
        <taxon>Chromadorea</taxon>
        <taxon>Rhabditida</taxon>
        <taxon>Tylenchina</taxon>
        <taxon>Panagrolaimomorpha</taxon>
        <taxon>Panagrolaimoidea</taxon>
        <taxon>Panagrolaimidae</taxon>
        <taxon>Panagrolaimus</taxon>
    </lineage>
</organism>
<sequence length="47" mass="4949">MNALKAYAAADNSGSETEDVDIPTEDVSKDPEEIAKNLGITINPVSD</sequence>